<accession>A0A919X786</accession>
<keyword evidence="1" id="KW-0812">Transmembrane</keyword>
<protein>
    <submittedName>
        <fullName evidence="2">Uncharacterized protein</fullName>
    </submittedName>
</protein>
<reference evidence="2" key="1">
    <citation type="submission" date="2021-03" db="EMBL/GenBank/DDBJ databases">
        <title>Antimicrobial resistance genes in bacteria isolated from Japanese honey, and their potential for conferring macrolide and lincosamide resistance in the American foulbrood pathogen Paenibacillus larvae.</title>
        <authorList>
            <person name="Okamoto M."/>
            <person name="Kumagai M."/>
            <person name="Kanamori H."/>
            <person name="Takamatsu D."/>
        </authorList>
    </citation>
    <scope>NUCLEOTIDE SEQUENCE</scope>
    <source>
        <strain evidence="2">J43TS3</strain>
    </source>
</reference>
<name>A0A919X786_9BACI</name>
<keyword evidence="1" id="KW-0472">Membrane</keyword>
<evidence type="ECO:0000313" key="2">
    <source>
        <dbReference type="EMBL" id="GIO25747.1"/>
    </source>
</evidence>
<dbReference type="EMBL" id="BORP01000001">
    <property type="protein sequence ID" value="GIO25747.1"/>
    <property type="molecule type" value="Genomic_DNA"/>
</dbReference>
<dbReference type="AlphaFoldDB" id="A0A919X786"/>
<sequence length="65" mass="7799">MRKSILHIRKIMYMLLHWEHILGTCFFIVYRINIALMLVKSDINKKITDFKDAPFKSVILTINFD</sequence>
<organism evidence="2 3">
    <name type="scientific">Ornithinibacillus bavariensis</name>
    <dbReference type="NCBI Taxonomy" id="545502"/>
    <lineage>
        <taxon>Bacteria</taxon>
        <taxon>Bacillati</taxon>
        <taxon>Bacillota</taxon>
        <taxon>Bacilli</taxon>
        <taxon>Bacillales</taxon>
        <taxon>Bacillaceae</taxon>
        <taxon>Ornithinibacillus</taxon>
    </lineage>
</organism>
<keyword evidence="1" id="KW-1133">Transmembrane helix</keyword>
<feature type="transmembrane region" description="Helical" evidence="1">
    <location>
        <begin position="21"/>
        <end position="39"/>
    </location>
</feature>
<dbReference type="Proteomes" id="UP000676917">
    <property type="component" value="Unassembled WGS sequence"/>
</dbReference>
<keyword evidence="3" id="KW-1185">Reference proteome</keyword>
<proteinExistence type="predicted"/>
<comment type="caution">
    <text evidence="2">The sequence shown here is derived from an EMBL/GenBank/DDBJ whole genome shotgun (WGS) entry which is preliminary data.</text>
</comment>
<evidence type="ECO:0000256" key="1">
    <source>
        <dbReference type="SAM" id="Phobius"/>
    </source>
</evidence>
<evidence type="ECO:0000313" key="3">
    <source>
        <dbReference type="Proteomes" id="UP000676917"/>
    </source>
</evidence>
<gene>
    <name evidence="2" type="ORF">J43TS3_03580</name>
</gene>